<protein>
    <submittedName>
        <fullName evidence="1">Uncharacterized protein</fullName>
    </submittedName>
</protein>
<gene>
    <name evidence="1" type="ORF">LMG32879_002826</name>
</gene>
<dbReference type="AlphaFoldDB" id="A0AA35UYT5"/>
<proteinExistence type="predicted"/>
<reference evidence="1" key="1">
    <citation type="submission" date="2023-03" db="EMBL/GenBank/DDBJ databases">
        <authorList>
            <person name="Cleenwerck I."/>
        </authorList>
    </citation>
    <scope>NUCLEOTIDE SEQUENCE</scope>
    <source>
        <strain evidence="1">LMG 32879</strain>
    </source>
</reference>
<dbReference type="EMBL" id="CATKSH010000028">
    <property type="protein sequence ID" value="CAI9121970.1"/>
    <property type="molecule type" value="Genomic_DNA"/>
</dbReference>
<dbReference type="RefSeq" id="WP_289843844.1">
    <property type="nucleotide sequence ID" value="NZ_CATKSH010000028.1"/>
</dbReference>
<name>A0AA35UYT5_9PROT</name>
<dbReference type="Proteomes" id="UP001176960">
    <property type="component" value="Unassembled WGS sequence"/>
</dbReference>
<organism evidence="1 2">
    <name type="scientific">Brytella acorum</name>
    <dbReference type="NCBI Taxonomy" id="2959299"/>
    <lineage>
        <taxon>Bacteria</taxon>
        <taxon>Pseudomonadati</taxon>
        <taxon>Pseudomonadota</taxon>
        <taxon>Alphaproteobacteria</taxon>
        <taxon>Acetobacterales</taxon>
        <taxon>Acetobacteraceae</taxon>
        <taxon>Brytella</taxon>
    </lineage>
</organism>
<evidence type="ECO:0000313" key="1">
    <source>
        <dbReference type="EMBL" id="CAI9121970.1"/>
    </source>
</evidence>
<sequence>MVLQKRIWWEDTPGALAITRQGQLVIMDQNSRYQRLYLRPDQIVGVSVEREATHVTDTRHGGRFTVGGLSRGGLFGGYTFGGRSRSTTRTVETAFLEIQYQLDRNGVTYITVVPFGTARRDAEALRTTIARLAQNV</sequence>
<comment type="caution">
    <text evidence="1">The sequence shown here is derived from an EMBL/GenBank/DDBJ whole genome shotgun (WGS) entry which is preliminary data.</text>
</comment>
<evidence type="ECO:0000313" key="2">
    <source>
        <dbReference type="Proteomes" id="UP001176960"/>
    </source>
</evidence>
<keyword evidence="2" id="KW-1185">Reference proteome</keyword>
<accession>A0AA35UYT5</accession>